<dbReference type="InterPro" id="IPR012336">
    <property type="entry name" value="Thioredoxin-like_fold"/>
</dbReference>
<comment type="caution">
    <text evidence="2">The sequence shown here is derived from an EMBL/GenBank/DDBJ whole genome shotgun (WGS) entry which is preliminary data.</text>
</comment>
<dbReference type="Proteomes" id="UP001189429">
    <property type="component" value="Unassembled WGS sequence"/>
</dbReference>
<evidence type="ECO:0000313" key="2">
    <source>
        <dbReference type="EMBL" id="CAK0829655.1"/>
    </source>
</evidence>
<reference evidence="2" key="1">
    <citation type="submission" date="2023-10" db="EMBL/GenBank/DDBJ databases">
        <authorList>
            <person name="Chen Y."/>
            <person name="Shah S."/>
            <person name="Dougan E. K."/>
            <person name="Thang M."/>
            <person name="Chan C."/>
        </authorList>
    </citation>
    <scope>NUCLEOTIDE SEQUENCE [LARGE SCALE GENOMIC DNA]</scope>
</reference>
<protein>
    <recommendedName>
        <fullName evidence="1">Thioredoxin domain-containing protein</fullName>
    </recommendedName>
</protein>
<accession>A0ABN9SCE5</accession>
<dbReference type="EMBL" id="CAUYUJ010010557">
    <property type="protein sequence ID" value="CAK0829655.1"/>
    <property type="molecule type" value="Genomic_DNA"/>
</dbReference>
<keyword evidence="3" id="KW-1185">Reference proteome</keyword>
<organism evidence="2 3">
    <name type="scientific">Prorocentrum cordatum</name>
    <dbReference type="NCBI Taxonomy" id="2364126"/>
    <lineage>
        <taxon>Eukaryota</taxon>
        <taxon>Sar</taxon>
        <taxon>Alveolata</taxon>
        <taxon>Dinophyceae</taxon>
        <taxon>Prorocentrales</taxon>
        <taxon>Prorocentraceae</taxon>
        <taxon>Prorocentrum</taxon>
    </lineage>
</organism>
<gene>
    <name evidence="2" type="ORF">PCOR1329_LOCUS28543</name>
</gene>
<proteinExistence type="predicted"/>
<evidence type="ECO:0000313" key="3">
    <source>
        <dbReference type="Proteomes" id="UP001189429"/>
    </source>
</evidence>
<dbReference type="Gene3D" id="3.40.30.10">
    <property type="entry name" value="Glutaredoxin"/>
    <property type="match status" value="1"/>
</dbReference>
<evidence type="ECO:0000259" key="1">
    <source>
        <dbReference type="PROSITE" id="PS51352"/>
    </source>
</evidence>
<dbReference type="Pfam" id="PF13905">
    <property type="entry name" value="Thioredoxin_8"/>
    <property type="match status" value="1"/>
</dbReference>
<dbReference type="InterPro" id="IPR013766">
    <property type="entry name" value="Thioredoxin_domain"/>
</dbReference>
<name>A0ABN9SCE5_9DINO</name>
<dbReference type="PANTHER" id="PTHR46472">
    <property type="entry name" value="NUCLEOREDOXIN"/>
    <property type="match status" value="1"/>
</dbReference>
<dbReference type="SUPFAM" id="SSF52833">
    <property type="entry name" value="Thioredoxin-like"/>
    <property type="match status" value="1"/>
</dbReference>
<dbReference type="PANTHER" id="PTHR46472:SF1">
    <property type="entry name" value="NUCLEOREDOXIN"/>
    <property type="match status" value="1"/>
</dbReference>
<dbReference type="InterPro" id="IPR036249">
    <property type="entry name" value="Thioredoxin-like_sf"/>
</dbReference>
<sequence>MPLARLLGDRLLQTVGQAAIPTVEALAGASAVGLYFSASWCPPCRGFTPQLKASYAGHLEAKGMRCVLISSDRDESSFDEYFGSMPWLALPYAERPRKEALSAYFGVQTIPTLAMVDAQGRILTTEARNAVVADPEGSQYPWADPPFKDLASGEVGRINTAPSVVLLCEGPDAEAKRLAGLALGEAAARSPDCQPPWESRGGGAFDLGPGQGYAFFVATGGEIAAKVRQMAGLPALEADGAPRLLLLDIPDGGAFYLGPEGAEALTAGAVDELLAGHAAGRLQRRQLS</sequence>
<dbReference type="PROSITE" id="PS51352">
    <property type="entry name" value="THIOREDOXIN_2"/>
    <property type="match status" value="1"/>
</dbReference>
<feature type="domain" description="Thioredoxin" evidence="1">
    <location>
        <begin position="1"/>
        <end position="152"/>
    </location>
</feature>